<dbReference type="Gramene" id="KRH33336">
    <property type="protein sequence ID" value="KRH33336"/>
    <property type="gene ID" value="GLYMA_10G116700"/>
</dbReference>
<sequence length="135" mass="15360">MALFIKTASLSYPAIPPKAIPAPCPQVVEDEFLPQHMDLSIFRYGQRICEWLCSSKRHRCHNPQSPQRGFRLHARKLLRMSFYRSTSTSASFSLRVFSAMAKEFVNGFVHQNGIAVITRNPPKGSFFFLSLQLGI</sequence>
<proteinExistence type="predicted"/>
<name>A0A0R0I0E6_SOYBN</name>
<evidence type="ECO:0000313" key="2">
    <source>
        <dbReference type="EnsemblPlants" id="KRH33336"/>
    </source>
</evidence>
<protein>
    <submittedName>
        <fullName evidence="1 2">Uncharacterized protein</fullName>
    </submittedName>
</protein>
<dbReference type="Proteomes" id="UP000008827">
    <property type="component" value="Chromosome 10"/>
</dbReference>
<keyword evidence="3" id="KW-1185">Reference proteome</keyword>
<organism evidence="1">
    <name type="scientific">Glycine max</name>
    <name type="common">Soybean</name>
    <name type="synonym">Glycine hispida</name>
    <dbReference type="NCBI Taxonomy" id="3847"/>
    <lineage>
        <taxon>Eukaryota</taxon>
        <taxon>Viridiplantae</taxon>
        <taxon>Streptophyta</taxon>
        <taxon>Embryophyta</taxon>
        <taxon>Tracheophyta</taxon>
        <taxon>Spermatophyta</taxon>
        <taxon>Magnoliopsida</taxon>
        <taxon>eudicotyledons</taxon>
        <taxon>Gunneridae</taxon>
        <taxon>Pentapetalae</taxon>
        <taxon>rosids</taxon>
        <taxon>fabids</taxon>
        <taxon>Fabales</taxon>
        <taxon>Fabaceae</taxon>
        <taxon>Papilionoideae</taxon>
        <taxon>50 kb inversion clade</taxon>
        <taxon>NPAAA clade</taxon>
        <taxon>indigoferoid/millettioid clade</taxon>
        <taxon>Phaseoleae</taxon>
        <taxon>Glycine</taxon>
        <taxon>Glycine subgen. Soja</taxon>
    </lineage>
</organism>
<gene>
    <name evidence="1" type="ORF">GLYMA_10G116700</name>
</gene>
<evidence type="ECO:0000313" key="1">
    <source>
        <dbReference type="EMBL" id="KRH33336.1"/>
    </source>
</evidence>
<dbReference type="InParanoid" id="A0A0R0I0E6"/>
<reference evidence="1 2" key="1">
    <citation type="journal article" date="2010" name="Nature">
        <title>Genome sequence of the palaeopolyploid soybean.</title>
        <authorList>
            <person name="Schmutz J."/>
            <person name="Cannon S.B."/>
            <person name="Schlueter J."/>
            <person name="Ma J."/>
            <person name="Mitros T."/>
            <person name="Nelson W."/>
            <person name="Hyten D.L."/>
            <person name="Song Q."/>
            <person name="Thelen J.J."/>
            <person name="Cheng J."/>
            <person name="Xu D."/>
            <person name="Hellsten U."/>
            <person name="May G.D."/>
            <person name="Yu Y."/>
            <person name="Sakurai T."/>
            <person name="Umezawa T."/>
            <person name="Bhattacharyya M.K."/>
            <person name="Sandhu D."/>
            <person name="Valliyodan B."/>
            <person name="Lindquist E."/>
            <person name="Peto M."/>
            <person name="Grant D."/>
            <person name="Shu S."/>
            <person name="Goodstein D."/>
            <person name="Barry K."/>
            <person name="Futrell-Griggs M."/>
            <person name="Abernathy B."/>
            <person name="Du J."/>
            <person name="Tian Z."/>
            <person name="Zhu L."/>
            <person name="Gill N."/>
            <person name="Joshi T."/>
            <person name="Libault M."/>
            <person name="Sethuraman A."/>
            <person name="Zhang X.-C."/>
            <person name="Shinozaki K."/>
            <person name="Nguyen H.T."/>
            <person name="Wing R.A."/>
            <person name="Cregan P."/>
            <person name="Specht J."/>
            <person name="Grimwood J."/>
            <person name="Rokhsar D."/>
            <person name="Stacey G."/>
            <person name="Shoemaker R.C."/>
            <person name="Jackson S.A."/>
        </authorList>
    </citation>
    <scope>NUCLEOTIDE SEQUENCE</scope>
    <source>
        <strain evidence="2">cv. Williams 82</strain>
        <tissue evidence="1">Callus</tissue>
    </source>
</reference>
<dbReference type="EMBL" id="CM000843">
    <property type="protein sequence ID" value="KRH33336.1"/>
    <property type="molecule type" value="Genomic_DNA"/>
</dbReference>
<dbReference type="EnsemblPlants" id="KRH33336">
    <property type="protein sequence ID" value="KRH33336"/>
    <property type="gene ID" value="GLYMA_10G116700"/>
</dbReference>
<reference evidence="2" key="2">
    <citation type="submission" date="2018-02" db="UniProtKB">
        <authorList>
            <consortium name="EnsemblPlants"/>
        </authorList>
    </citation>
    <scope>IDENTIFICATION</scope>
    <source>
        <strain evidence="2">Williams 82</strain>
    </source>
</reference>
<reference evidence="1" key="3">
    <citation type="submission" date="2018-07" db="EMBL/GenBank/DDBJ databases">
        <title>WGS assembly of Glycine max.</title>
        <authorList>
            <person name="Schmutz J."/>
            <person name="Cannon S."/>
            <person name="Schlueter J."/>
            <person name="Ma J."/>
            <person name="Mitros T."/>
            <person name="Nelson W."/>
            <person name="Hyten D."/>
            <person name="Song Q."/>
            <person name="Thelen J."/>
            <person name="Cheng J."/>
            <person name="Xu D."/>
            <person name="Hellsten U."/>
            <person name="May G."/>
            <person name="Yu Y."/>
            <person name="Sakurai T."/>
            <person name="Umezawa T."/>
            <person name="Bhattacharyya M."/>
            <person name="Sandhu D."/>
            <person name="Valliyodan B."/>
            <person name="Lindquist E."/>
            <person name="Peto M."/>
            <person name="Grant D."/>
            <person name="Shu S."/>
            <person name="Goodstein D."/>
            <person name="Barry K."/>
            <person name="Futrell-Griggs M."/>
            <person name="Abernathy B."/>
            <person name="Du J."/>
            <person name="Tian Z."/>
            <person name="Zhu L."/>
            <person name="Gill N."/>
            <person name="Joshi T."/>
            <person name="Libault M."/>
            <person name="Sethuraman A."/>
            <person name="Zhang X."/>
            <person name="Shinozaki K."/>
            <person name="Nguyen H."/>
            <person name="Wing R."/>
            <person name="Cregan P."/>
            <person name="Specht J."/>
            <person name="Grimwood J."/>
            <person name="Rokhsar D."/>
            <person name="Stacey G."/>
            <person name="Shoemaker R."/>
            <person name="Jackson S."/>
        </authorList>
    </citation>
    <scope>NUCLEOTIDE SEQUENCE</scope>
    <source>
        <tissue evidence="1">Callus</tissue>
    </source>
</reference>
<accession>A0A0R0I0E6</accession>
<dbReference type="AlphaFoldDB" id="A0A0R0I0E6"/>
<evidence type="ECO:0000313" key="3">
    <source>
        <dbReference type="Proteomes" id="UP000008827"/>
    </source>
</evidence>